<dbReference type="EMBL" id="ML211031">
    <property type="protein sequence ID" value="TFK90986.1"/>
    <property type="molecule type" value="Genomic_DNA"/>
</dbReference>
<dbReference type="Proteomes" id="UP000308197">
    <property type="component" value="Unassembled WGS sequence"/>
</dbReference>
<gene>
    <name evidence="1" type="ORF">K466DRAFT_350669</name>
</gene>
<evidence type="ECO:0000313" key="1">
    <source>
        <dbReference type="EMBL" id="TFK90986.1"/>
    </source>
</evidence>
<name>A0A5C3PN70_9APHY</name>
<keyword evidence="2" id="KW-1185">Reference proteome</keyword>
<proteinExistence type="predicted"/>
<accession>A0A5C3PN70</accession>
<dbReference type="AlphaFoldDB" id="A0A5C3PN70"/>
<protein>
    <submittedName>
        <fullName evidence="1">Uncharacterized protein</fullName>
    </submittedName>
</protein>
<reference evidence="1 2" key="1">
    <citation type="journal article" date="2019" name="Nat. Ecol. Evol.">
        <title>Megaphylogeny resolves global patterns of mushroom evolution.</title>
        <authorList>
            <person name="Varga T."/>
            <person name="Krizsan K."/>
            <person name="Foldi C."/>
            <person name="Dima B."/>
            <person name="Sanchez-Garcia M."/>
            <person name="Sanchez-Ramirez S."/>
            <person name="Szollosi G.J."/>
            <person name="Szarkandi J.G."/>
            <person name="Papp V."/>
            <person name="Albert L."/>
            <person name="Andreopoulos W."/>
            <person name="Angelini C."/>
            <person name="Antonin V."/>
            <person name="Barry K.W."/>
            <person name="Bougher N.L."/>
            <person name="Buchanan P."/>
            <person name="Buyck B."/>
            <person name="Bense V."/>
            <person name="Catcheside P."/>
            <person name="Chovatia M."/>
            <person name="Cooper J."/>
            <person name="Damon W."/>
            <person name="Desjardin D."/>
            <person name="Finy P."/>
            <person name="Geml J."/>
            <person name="Haridas S."/>
            <person name="Hughes K."/>
            <person name="Justo A."/>
            <person name="Karasinski D."/>
            <person name="Kautmanova I."/>
            <person name="Kiss B."/>
            <person name="Kocsube S."/>
            <person name="Kotiranta H."/>
            <person name="LaButti K.M."/>
            <person name="Lechner B.E."/>
            <person name="Liimatainen K."/>
            <person name="Lipzen A."/>
            <person name="Lukacs Z."/>
            <person name="Mihaltcheva S."/>
            <person name="Morgado L.N."/>
            <person name="Niskanen T."/>
            <person name="Noordeloos M.E."/>
            <person name="Ohm R.A."/>
            <person name="Ortiz-Santana B."/>
            <person name="Ovrebo C."/>
            <person name="Racz N."/>
            <person name="Riley R."/>
            <person name="Savchenko A."/>
            <person name="Shiryaev A."/>
            <person name="Soop K."/>
            <person name="Spirin V."/>
            <person name="Szebenyi C."/>
            <person name="Tomsovsky M."/>
            <person name="Tulloss R.E."/>
            <person name="Uehling J."/>
            <person name="Grigoriev I.V."/>
            <person name="Vagvolgyi C."/>
            <person name="Papp T."/>
            <person name="Martin F.M."/>
            <person name="Miettinen O."/>
            <person name="Hibbett D.S."/>
            <person name="Nagy L.G."/>
        </authorList>
    </citation>
    <scope>NUCLEOTIDE SEQUENCE [LARGE SCALE GENOMIC DNA]</scope>
    <source>
        <strain evidence="1 2">HHB13444</strain>
    </source>
</reference>
<dbReference type="InParanoid" id="A0A5C3PN70"/>
<evidence type="ECO:0000313" key="2">
    <source>
        <dbReference type="Proteomes" id="UP000308197"/>
    </source>
</evidence>
<sequence length="178" mass="19254">MVLTSSRWPPDAALLSWRPPASRASITSNRASKPWGRAYTTSRYIGSADDSGPETGAQLNWFQGSNLQASIIDAQPLAGRVAANGLLVAGLTMSTEFSGASCFPQLLSLSLQPPISRNAVQPLSIATPNGLTLPGWWKEAEKEVILQIWRCDLPSEPHVSVRTLGPRGRDMARLCSWI</sequence>
<organism evidence="1 2">
    <name type="scientific">Polyporus arcularius HHB13444</name>
    <dbReference type="NCBI Taxonomy" id="1314778"/>
    <lineage>
        <taxon>Eukaryota</taxon>
        <taxon>Fungi</taxon>
        <taxon>Dikarya</taxon>
        <taxon>Basidiomycota</taxon>
        <taxon>Agaricomycotina</taxon>
        <taxon>Agaricomycetes</taxon>
        <taxon>Polyporales</taxon>
        <taxon>Polyporaceae</taxon>
        <taxon>Polyporus</taxon>
    </lineage>
</organism>